<comment type="caution">
    <text evidence="2">The sequence shown here is derived from an EMBL/GenBank/DDBJ whole genome shotgun (WGS) entry which is preliminary data.</text>
</comment>
<keyword evidence="3" id="KW-1185">Reference proteome</keyword>
<dbReference type="GeneID" id="84904398"/>
<organism evidence="2 3">
    <name type="scientific">Lancefieldella rimae</name>
    <dbReference type="NCBI Taxonomy" id="1383"/>
    <lineage>
        <taxon>Bacteria</taxon>
        <taxon>Bacillati</taxon>
        <taxon>Actinomycetota</taxon>
        <taxon>Coriobacteriia</taxon>
        <taxon>Coriobacteriales</taxon>
        <taxon>Atopobiaceae</taxon>
        <taxon>Lancefieldella</taxon>
    </lineage>
</organism>
<reference evidence="2 3" key="1">
    <citation type="journal article" date="2015" name="Genome Announc.">
        <title>Expanding the biotechnology potential of lactobacilli through comparative genomics of 213 strains and associated genera.</title>
        <authorList>
            <person name="Sun Z."/>
            <person name="Harris H.M."/>
            <person name="McCann A."/>
            <person name="Guo C."/>
            <person name="Argimon S."/>
            <person name="Zhang W."/>
            <person name="Yang X."/>
            <person name="Jeffery I.B."/>
            <person name="Cooney J.C."/>
            <person name="Kagawa T.F."/>
            <person name="Liu W."/>
            <person name="Song Y."/>
            <person name="Salvetti E."/>
            <person name="Wrobel A."/>
            <person name="Rasinkangas P."/>
            <person name="Parkhill J."/>
            <person name="Rea M.C."/>
            <person name="O'Sullivan O."/>
            <person name="Ritari J."/>
            <person name="Douillard F.P."/>
            <person name="Paul Ross R."/>
            <person name="Yang R."/>
            <person name="Briner A.E."/>
            <person name="Felis G.E."/>
            <person name="de Vos W.M."/>
            <person name="Barrangou R."/>
            <person name="Klaenhammer T.R."/>
            <person name="Caufield P.W."/>
            <person name="Cui Y."/>
            <person name="Zhang H."/>
            <person name="O'Toole P.W."/>
        </authorList>
    </citation>
    <scope>NUCLEOTIDE SEQUENCE [LARGE SCALE GENOMIC DNA]</scope>
    <source>
        <strain evidence="2 3">DSM 7090</strain>
    </source>
</reference>
<protein>
    <recommendedName>
        <fullName evidence="4">Phage terminase small subunit P27 family</fullName>
    </recommendedName>
</protein>
<feature type="region of interest" description="Disordered" evidence="1">
    <location>
        <begin position="1"/>
        <end position="23"/>
    </location>
</feature>
<sequence>MAEEKKQGKKRGKYTKKARPPKKVTAWSEEQAEQFCGLMQAFNAIDDVCAVMDCDIADLDGLCSKAFGLTFERAEKKFHAQGRALIRKTMYKSALDGNTKALDMLAREQLGLDPVKSRQTAFKEKKPDERLTL</sequence>
<dbReference type="Proteomes" id="UP000051927">
    <property type="component" value="Unassembled WGS sequence"/>
</dbReference>
<evidence type="ECO:0000256" key="1">
    <source>
        <dbReference type="SAM" id="MobiDB-lite"/>
    </source>
</evidence>
<evidence type="ECO:0000313" key="2">
    <source>
        <dbReference type="EMBL" id="KRO02176.1"/>
    </source>
</evidence>
<evidence type="ECO:0008006" key="4">
    <source>
        <dbReference type="Google" id="ProtNLM"/>
    </source>
</evidence>
<evidence type="ECO:0000313" key="3">
    <source>
        <dbReference type="Proteomes" id="UP000051927"/>
    </source>
</evidence>
<dbReference type="EMBL" id="JQCP01000002">
    <property type="protein sequence ID" value="KRO02176.1"/>
    <property type="molecule type" value="Genomic_DNA"/>
</dbReference>
<feature type="compositionally biased region" description="Basic residues" evidence="1">
    <location>
        <begin position="7"/>
        <end position="22"/>
    </location>
</feature>
<dbReference type="RefSeq" id="WP_003149494.1">
    <property type="nucleotide sequence ID" value="NZ_JQCP01000002.1"/>
</dbReference>
<proteinExistence type="predicted"/>
<gene>
    <name evidence="2" type="ORF">IV60_GL000597</name>
</gene>
<name>A0ABR5Q2G2_9ACTN</name>
<accession>A0ABR5Q2G2</accession>